<dbReference type="AlphaFoldDB" id="A0A2S6NNK0"/>
<dbReference type="OrthoDB" id="9785312at2"/>
<comment type="caution">
    <text evidence="5">The sequence shown here is derived from an EMBL/GenBank/DDBJ whole genome shotgun (WGS) entry which is preliminary data.</text>
</comment>
<dbReference type="SMART" id="SM00044">
    <property type="entry name" value="CYCc"/>
    <property type="match status" value="1"/>
</dbReference>
<gene>
    <name evidence="5" type="ORF">CCS01_01705</name>
</gene>
<dbReference type="PANTHER" id="PTHR16305:SF28">
    <property type="entry name" value="GUANYLATE CYCLASE DOMAIN-CONTAINING PROTEIN"/>
    <property type="match status" value="1"/>
</dbReference>
<evidence type="ECO:0000256" key="2">
    <source>
        <dbReference type="ARBA" id="ARBA00022840"/>
    </source>
</evidence>
<dbReference type="Pfam" id="PF13191">
    <property type="entry name" value="AAA_16"/>
    <property type="match status" value="1"/>
</dbReference>
<accession>A0A2S6NNK0</accession>
<dbReference type="Gene3D" id="1.10.150.50">
    <property type="entry name" value="Transcription Factor, Ets-1"/>
    <property type="match status" value="1"/>
</dbReference>
<keyword evidence="6" id="KW-1185">Reference proteome</keyword>
<dbReference type="SUPFAM" id="SSF47769">
    <property type="entry name" value="SAM/Pointed domain"/>
    <property type="match status" value="1"/>
</dbReference>
<dbReference type="InterPro" id="IPR041664">
    <property type="entry name" value="AAA_16"/>
</dbReference>
<evidence type="ECO:0000259" key="4">
    <source>
        <dbReference type="PROSITE" id="PS50125"/>
    </source>
</evidence>
<dbReference type="SUPFAM" id="SSF55073">
    <property type="entry name" value="Nucleotide cyclase"/>
    <property type="match status" value="1"/>
</dbReference>
<keyword evidence="2" id="KW-0067">ATP-binding</keyword>
<dbReference type="InterPro" id="IPR027417">
    <property type="entry name" value="P-loop_NTPase"/>
</dbReference>
<dbReference type="Gene3D" id="3.40.50.300">
    <property type="entry name" value="P-loop containing nucleotide triphosphate hydrolases"/>
    <property type="match status" value="1"/>
</dbReference>
<evidence type="ECO:0000259" key="3">
    <source>
        <dbReference type="PROSITE" id="PS50105"/>
    </source>
</evidence>
<feature type="domain" description="SAM" evidence="3">
    <location>
        <begin position="1"/>
        <end position="61"/>
    </location>
</feature>
<dbReference type="PROSITE" id="PS50105">
    <property type="entry name" value="SAM_DOMAIN"/>
    <property type="match status" value="1"/>
</dbReference>
<dbReference type="CDD" id="cd07302">
    <property type="entry name" value="CHD"/>
    <property type="match status" value="1"/>
</dbReference>
<dbReference type="SMART" id="SM00454">
    <property type="entry name" value="SAM"/>
    <property type="match status" value="1"/>
</dbReference>
<evidence type="ECO:0000313" key="6">
    <source>
        <dbReference type="Proteomes" id="UP000239724"/>
    </source>
</evidence>
<dbReference type="SUPFAM" id="SSF48452">
    <property type="entry name" value="TPR-like"/>
    <property type="match status" value="1"/>
</dbReference>
<dbReference type="EMBL" id="NHRY01000036">
    <property type="protein sequence ID" value="PPQ39027.1"/>
    <property type="molecule type" value="Genomic_DNA"/>
</dbReference>
<dbReference type="InterPro" id="IPR029787">
    <property type="entry name" value="Nucleotide_cyclase"/>
</dbReference>
<dbReference type="InterPro" id="IPR001660">
    <property type="entry name" value="SAM"/>
</dbReference>
<dbReference type="InterPro" id="IPR001054">
    <property type="entry name" value="A/G_cyclase"/>
</dbReference>
<sequence length="1125" mass="122251">MDVGEWLNGLGLGQYEAAFRENDVSAALLPNLTADDLKDLGVASVGHRRQLLVAIARLQGTDASAPPAGSSGDHPAPVPADVAVPPAGERRQLTVMFCDLVGSTALGEKLDPEELRDLLHAYRTLCGDVIARYDGFVARYVGDGILTYFGWPAAHEDDAERAVRAALEIVETVKRSSTTEALSVHVGIATGPVVVGEPAGAGEQARLAIGSTPNLAARLQGIAAADQVVIAASTRRLIGNAFDLSGLGGHNQKGIAEPVHAWRVEGLAVTESRFDAHHGPAGLTPLVGRAEEVDLLLRRWAQAQDGEGQVVLLGGEPGIGKSRIVSVLHERLGAQGAQALRFQCSPYAVNSAFWPITDNFERALRFAPDETAEAKLDKLEALVVGHYGRPLGDVRFVASILSIPCEDRYGALPMTPQRHKDETLRALVDITEAAARRQPSVMLFEDAHWADPTTLEALDLLVDRVKAIPLLVVLTHRPEFSSRWSGHGHVGALNLSKLTRTQSQAMVSALAGGKALPGPLLEQILTRTDGVPLFVEELTKAVLESGALKEAGDHYEYAGSMRTVTIPATLRDSLMARLDRFLPVREIAQIGAVIGREFSYVMIAAVAPMPQAQLDGAVAQLCEAGLVFRRGTPPDAIYTFKHALVQDAAYDSLLKRRRQELHGKIARVIEQRFPSISTTEPEVLAHHLTAAGRAEAAIPLWQKAGELALQRTALTEAIAHLNQGLELIATLPSSSERDAGELELRTHLGTAWLALQGWAAPEVWSSLHPAQALAKSLGRHDALVPILWGLFLNILTQGHAAESLTWVQEMLDVAAETGDADLRVAGHTAACICYTWLGKFTKSAEHASKVLELYDLERHRHLADILNHDPKTIAGIYASISAWMLGYLDRALRLSEEKDVHARCRAHPFDLGFALTMGVHEFDRRYNHEDLRQRAEECERLGRENSLPVFGAILAPFAYGQALIREGKIAEGIAPLKAGIAVWNACGGKVRGPTLNAFLGEGMALMGDLDNALRLIDEQIIQIERPGWEERMSYAEILRLKGWILSLKGDPAGAERNFLASLDWARRQQAKSWELRTAMSLARLWQSQGRRAEAYALLAPVYAWFTEGFDTSDLQEAKSLLIELG</sequence>
<proteinExistence type="predicted"/>
<dbReference type="InterPro" id="IPR011990">
    <property type="entry name" value="TPR-like_helical_dom_sf"/>
</dbReference>
<evidence type="ECO:0000313" key="5">
    <source>
        <dbReference type="EMBL" id="PPQ39027.1"/>
    </source>
</evidence>
<dbReference type="Gene3D" id="3.30.70.1230">
    <property type="entry name" value="Nucleotide cyclase"/>
    <property type="match status" value="1"/>
</dbReference>
<dbReference type="GO" id="GO:0035556">
    <property type="term" value="P:intracellular signal transduction"/>
    <property type="evidence" value="ECO:0007669"/>
    <property type="project" value="InterPro"/>
</dbReference>
<organism evidence="5 6">
    <name type="scientific">Rhodopila globiformis</name>
    <name type="common">Rhodopseudomonas globiformis</name>
    <dbReference type="NCBI Taxonomy" id="1071"/>
    <lineage>
        <taxon>Bacteria</taxon>
        <taxon>Pseudomonadati</taxon>
        <taxon>Pseudomonadota</taxon>
        <taxon>Alphaproteobacteria</taxon>
        <taxon>Acetobacterales</taxon>
        <taxon>Acetobacteraceae</taxon>
        <taxon>Rhodopila</taxon>
    </lineage>
</organism>
<evidence type="ECO:0000256" key="1">
    <source>
        <dbReference type="ARBA" id="ARBA00022741"/>
    </source>
</evidence>
<dbReference type="Pfam" id="PF00211">
    <property type="entry name" value="Guanylate_cyc"/>
    <property type="match status" value="1"/>
</dbReference>
<dbReference type="RefSeq" id="WP_104517112.1">
    <property type="nucleotide sequence ID" value="NZ_NHRY01000036.1"/>
</dbReference>
<dbReference type="PANTHER" id="PTHR16305">
    <property type="entry name" value="TESTICULAR SOLUBLE ADENYLYL CYCLASE"/>
    <property type="match status" value="1"/>
</dbReference>
<keyword evidence="1" id="KW-0547">Nucleotide-binding</keyword>
<protein>
    <recommendedName>
        <fullName evidence="7">Adenylate cyclase</fullName>
    </recommendedName>
</protein>
<dbReference type="InterPro" id="IPR013761">
    <property type="entry name" value="SAM/pointed_sf"/>
</dbReference>
<dbReference type="CDD" id="cd09487">
    <property type="entry name" value="SAM_superfamily"/>
    <property type="match status" value="1"/>
</dbReference>
<evidence type="ECO:0008006" key="7">
    <source>
        <dbReference type="Google" id="ProtNLM"/>
    </source>
</evidence>
<dbReference type="GO" id="GO:0009190">
    <property type="term" value="P:cyclic nucleotide biosynthetic process"/>
    <property type="evidence" value="ECO:0007669"/>
    <property type="project" value="InterPro"/>
</dbReference>
<name>A0A2S6NNK0_RHOGL</name>
<dbReference type="Proteomes" id="UP000239724">
    <property type="component" value="Unassembled WGS sequence"/>
</dbReference>
<dbReference type="GO" id="GO:0005524">
    <property type="term" value="F:ATP binding"/>
    <property type="evidence" value="ECO:0007669"/>
    <property type="project" value="UniProtKB-KW"/>
</dbReference>
<dbReference type="GO" id="GO:0005737">
    <property type="term" value="C:cytoplasm"/>
    <property type="evidence" value="ECO:0007669"/>
    <property type="project" value="TreeGrafter"/>
</dbReference>
<dbReference type="GO" id="GO:0004016">
    <property type="term" value="F:adenylate cyclase activity"/>
    <property type="evidence" value="ECO:0007669"/>
    <property type="project" value="TreeGrafter"/>
</dbReference>
<dbReference type="SUPFAM" id="SSF52540">
    <property type="entry name" value="P-loop containing nucleoside triphosphate hydrolases"/>
    <property type="match status" value="1"/>
</dbReference>
<feature type="domain" description="Guanylate cyclase" evidence="4">
    <location>
        <begin position="94"/>
        <end position="220"/>
    </location>
</feature>
<dbReference type="Pfam" id="PF00536">
    <property type="entry name" value="SAM_1"/>
    <property type="match status" value="1"/>
</dbReference>
<dbReference type="PROSITE" id="PS50125">
    <property type="entry name" value="GUANYLATE_CYCLASE_2"/>
    <property type="match status" value="1"/>
</dbReference>
<reference evidence="5 6" key="1">
    <citation type="journal article" date="2018" name="Arch. Microbiol.">
        <title>New insights into the metabolic potential of the phototrophic purple bacterium Rhodopila globiformis DSM 161(T) from its draft genome sequence and evidence for a vanadium-dependent nitrogenase.</title>
        <authorList>
            <person name="Imhoff J.F."/>
            <person name="Rahn T."/>
            <person name="Kunzel S."/>
            <person name="Neulinger S.C."/>
        </authorList>
    </citation>
    <scope>NUCLEOTIDE SEQUENCE [LARGE SCALE GENOMIC DNA]</scope>
    <source>
        <strain evidence="5 6">DSM 161</strain>
    </source>
</reference>